<evidence type="ECO:0000313" key="1">
    <source>
        <dbReference type="EMBL" id="KAJ1677725.1"/>
    </source>
</evidence>
<dbReference type="Proteomes" id="UP001145114">
    <property type="component" value="Unassembled WGS sequence"/>
</dbReference>
<accession>A0ACC1HQT3</accession>
<evidence type="ECO:0000313" key="2">
    <source>
        <dbReference type="Proteomes" id="UP001145114"/>
    </source>
</evidence>
<gene>
    <name evidence="1" type="ORF">EV182_005566</name>
</gene>
<dbReference type="EMBL" id="JAMZIH010002023">
    <property type="protein sequence ID" value="KAJ1677725.1"/>
    <property type="molecule type" value="Genomic_DNA"/>
</dbReference>
<sequence>MAKIRRRFSFWDVENPQSVVMPRTGIRKAVYMGVTISEEDNVLKWASTCYDGSEFLGFHEDVMDVGDIMDTQSRWASVANKIVHTLSQYTGSHNYRIQAVGIGYDQALRQAHKEEVDRLQFHPLEFAATRFWFEMDVIPFIIEVSGSSLEEQAASAVRKVVDWIKPQFPMNIPRIKVSPDVNEVCVDLDNHCRMVQLESYRATTDPKVWEKLIEFANECKERKLRFGYFNSTPQGGG</sequence>
<name>A0ACC1HQT3_9FUNG</name>
<keyword evidence="2" id="KW-1185">Reference proteome</keyword>
<comment type="caution">
    <text evidence="1">The sequence shown here is derived from an EMBL/GenBank/DDBJ whole genome shotgun (WGS) entry which is preliminary data.</text>
</comment>
<feature type="non-terminal residue" evidence="1">
    <location>
        <position position="237"/>
    </location>
</feature>
<organism evidence="1 2">
    <name type="scientific">Spiromyces aspiralis</name>
    <dbReference type="NCBI Taxonomy" id="68401"/>
    <lineage>
        <taxon>Eukaryota</taxon>
        <taxon>Fungi</taxon>
        <taxon>Fungi incertae sedis</taxon>
        <taxon>Zoopagomycota</taxon>
        <taxon>Kickxellomycotina</taxon>
        <taxon>Kickxellomycetes</taxon>
        <taxon>Kickxellales</taxon>
        <taxon>Kickxellaceae</taxon>
        <taxon>Spiromyces</taxon>
    </lineage>
</organism>
<protein>
    <submittedName>
        <fullName evidence="1">Uncharacterized protein</fullName>
    </submittedName>
</protein>
<reference evidence="1" key="1">
    <citation type="submission" date="2022-06" db="EMBL/GenBank/DDBJ databases">
        <title>Phylogenomic reconstructions and comparative analyses of Kickxellomycotina fungi.</title>
        <authorList>
            <person name="Reynolds N.K."/>
            <person name="Stajich J.E."/>
            <person name="Barry K."/>
            <person name="Grigoriev I.V."/>
            <person name="Crous P."/>
            <person name="Smith M.E."/>
        </authorList>
    </citation>
    <scope>NUCLEOTIDE SEQUENCE</scope>
    <source>
        <strain evidence="1">RSA 2271</strain>
    </source>
</reference>
<proteinExistence type="predicted"/>